<keyword evidence="3" id="KW-0732">Signal</keyword>
<keyword evidence="5" id="KW-0812">Transmembrane</keyword>
<evidence type="ECO:0000256" key="3">
    <source>
        <dbReference type="ARBA" id="ARBA00022729"/>
    </source>
</evidence>
<feature type="transmembrane region" description="Helical" evidence="5">
    <location>
        <begin position="21"/>
        <end position="45"/>
    </location>
</feature>
<dbReference type="RefSeq" id="WP_207355129.1">
    <property type="nucleotide sequence ID" value="NZ_CP071503.1"/>
</dbReference>
<dbReference type="CDD" id="cd16325">
    <property type="entry name" value="LolA"/>
    <property type="match status" value="1"/>
</dbReference>
<evidence type="ECO:0000256" key="5">
    <source>
        <dbReference type="SAM" id="Phobius"/>
    </source>
</evidence>
<dbReference type="InterPro" id="IPR004564">
    <property type="entry name" value="OM_lipoprot_carrier_LolA-like"/>
</dbReference>
<keyword evidence="7" id="KW-1185">Reference proteome</keyword>
<keyword evidence="2" id="KW-0813">Transport</keyword>
<evidence type="ECO:0000256" key="4">
    <source>
        <dbReference type="ARBA" id="ARBA00022927"/>
    </source>
</evidence>
<protein>
    <submittedName>
        <fullName evidence="6">Outer membrane lipoprotein carrier protein LolA</fullName>
    </submittedName>
</protein>
<name>A0ABX7QTB0_9GAMM</name>
<keyword evidence="4" id="KW-0653">Protein transport</keyword>
<evidence type="ECO:0000313" key="6">
    <source>
        <dbReference type="EMBL" id="QSX33921.1"/>
    </source>
</evidence>
<keyword evidence="5" id="KW-0472">Membrane</keyword>
<dbReference type="Gene3D" id="2.50.20.10">
    <property type="entry name" value="Lipoprotein localisation LolA/LolB/LppX"/>
    <property type="match status" value="1"/>
</dbReference>
<keyword evidence="5" id="KW-1133">Transmembrane helix</keyword>
<dbReference type="Pfam" id="PF19574">
    <property type="entry name" value="LolA_3"/>
    <property type="match status" value="1"/>
</dbReference>
<evidence type="ECO:0000256" key="2">
    <source>
        <dbReference type="ARBA" id="ARBA00022448"/>
    </source>
</evidence>
<organism evidence="6 7">
    <name type="scientific">Shewanella avicenniae</name>
    <dbReference type="NCBI Taxonomy" id="2814294"/>
    <lineage>
        <taxon>Bacteria</taxon>
        <taxon>Pseudomonadati</taxon>
        <taxon>Pseudomonadota</taxon>
        <taxon>Gammaproteobacteria</taxon>
        <taxon>Alteromonadales</taxon>
        <taxon>Shewanellaceae</taxon>
        <taxon>Shewanella</taxon>
    </lineage>
</organism>
<gene>
    <name evidence="6" type="ORF">JYB87_01300</name>
</gene>
<sequence>MSRCSRANSVVRQWLVERTTRLLHLGAMTYLLTGMLSALLFNMAVADDSPLIRTNADDFQALFSAPATQNELSQLMQSLALGNASRGEFQQTRWLKVLKRPLQSQGKFVFSAAQGLYWQQLKPFATTLILQQNSLTQIDSQGNRSQQATSAAPAELSQLMPQLMRALLSADIDFLQQHFSLHLQHPSDQSHWQLGLVAQDPQLMALLPHIVLSGDSELRRILLLGQQQDVSEIALFNVQQGTLTTAEQALFPPVGAQN</sequence>
<accession>A0ABX7QTB0</accession>
<dbReference type="EMBL" id="CP071503">
    <property type="protein sequence ID" value="QSX33921.1"/>
    <property type="molecule type" value="Genomic_DNA"/>
</dbReference>
<dbReference type="InterPro" id="IPR029046">
    <property type="entry name" value="LolA/LolB/LppX"/>
</dbReference>
<evidence type="ECO:0000313" key="7">
    <source>
        <dbReference type="Proteomes" id="UP000662770"/>
    </source>
</evidence>
<dbReference type="Proteomes" id="UP000662770">
    <property type="component" value="Chromosome"/>
</dbReference>
<proteinExistence type="predicted"/>
<keyword evidence="6" id="KW-0449">Lipoprotein</keyword>
<dbReference type="SUPFAM" id="SSF89392">
    <property type="entry name" value="Prokaryotic lipoproteins and lipoprotein localization factors"/>
    <property type="match status" value="1"/>
</dbReference>
<comment type="subunit">
    <text evidence="1">Monomer.</text>
</comment>
<evidence type="ECO:0000256" key="1">
    <source>
        <dbReference type="ARBA" id="ARBA00011245"/>
    </source>
</evidence>
<reference evidence="6 7" key="1">
    <citation type="submission" date="2021-03" db="EMBL/GenBank/DDBJ databases">
        <title>Novel species identification of genus Shewanella.</title>
        <authorList>
            <person name="Liu G."/>
            <person name="Zhang Q."/>
        </authorList>
    </citation>
    <scope>NUCLEOTIDE SEQUENCE [LARGE SCALE GENOMIC DNA]</scope>
    <source>
        <strain evidence="6 7">FJAT-51800</strain>
    </source>
</reference>